<dbReference type="GO" id="GO:0030425">
    <property type="term" value="C:dendrite"/>
    <property type="evidence" value="ECO:0007669"/>
    <property type="project" value="TreeGrafter"/>
</dbReference>
<evidence type="ECO:0000313" key="6">
    <source>
        <dbReference type="Ensembl" id="ENSMUNP00000025084.1"/>
    </source>
</evidence>
<name>A0A8V5H6T6_MELUD</name>
<feature type="coiled-coil region" evidence="4">
    <location>
        <begin position="160"/>
        <end position="187"/>
    </location>
</feature>
<dbReference type="Ensembl" id="ENSMUNT00000035031.1">
    <property type="protein sequence ID" value="ENSMUNP00000025084.1"/>
    <property type="gene ID" value="ENSMUNG00000016347.2"/>
</dbReference>
<dbReference type="SMART" id="SM01424">
    <property type="entry name" value="HAP1_N"/>
    <property type="match status" value="1"/>
</dbReference>
<dbReference type="PANTHER" id="PTHR15751:SF14">
    <property type="entry name" value="HUNTINGTIN-ASSOCIATED PROTEIN 1"/>
    <property type="match status" value="1"/>
</dbReference>
<dbReference type="InterPro" id="IPR051946">
    <property type="entry name" value="Intracell_Traff-Reg"/>
</dbReference>
<dbReference type="GO" id="GO:0005739">
    <property type="term" value="C:mitochondrion"/>
    <property type="evidence" value="ECO:0007669"/>
    <property type="project" value="UniProtKB-SubCell"/>
</dbReference>
<dbReference type="GO" id="GO:1904115">
    <property type="term" value="C:axon cytoplasm"/>
    <property type="evidence" value="ECO:0007669"/>
    <property type="project" value="GOC"/>
</dbReference>
<sequence length="281" mass="31539">MAAGPSLQKAGWKWGGQEGNRTGGGGFLFTTLRGAPNPRSLHPIGGPKPNLRPCPVPPEPCGIDAPEVELCSLLREPLPRYTLRADTVLGYDHRDWLRVPPGPPEPEAPLTALQMEETLRYFILCAERVARITKTYHDIDAVTNLLDEKERDLELAARIGQSLLKQNRSLSERNELLEEQLELAKEEVSLRHEVSMRDDLLHFYTTTTEESEPISCTSAPLQRPERSLSLQQYFQYETLQQKLKCLEEENQKLRMEVGGHLLLCPPPAPLTAGPAHRAQTL</sequence>
<dbReference type="GO" id="GO:0005102">
    <property type="term" value="F:signaling receptor binding"/>
    <property type="evidence" value="ECO:0007669"/>
    <property type="project" value="TreeGrafter"/>
</dbReference>
<reference evidence="6" key="1">
    <citation type="submission" date="2020-03" db="EMBL/GenBank/DDBJ databases">
        <title>Melopsittacus undulatus (budgerigar) genome, bMelUnd1, maternal haplotype with Z.</title>
        <authorList>
            <person name="Gedman G."/>
            <person name="Mountcastle J."/>
            <person name="Haase B."/>
            <person name="Formenti G."/>
            <person name="Wright T."/>
            <person name="Apodaca J."/>
            <person name="Pelan S."/>
            <person name="Chow W."/>
            <person name="Rhie A."/>
            <person name="Howe K."/>
            <person name="Fedrigo O."/>
            <person name="Jarvis E.D."/>
        </authorList>
    </citation>
    <scope>NUCLEOTIDE SEQUENCE [LARGE SCALE GENOMIC DNA]</scope>
</reference>
<protein>
    <submittedName>
        <fullName evidence="6">Uncharacterized protein</fullName>
    </submittedName>
</protein>
<keyword evidence="3" id="KW-0496">Mitochondrion</keyword>
<dbReference type="GO" id="GO:0022008">
    <property type="term" value="P:neurogenesis"/>
    <property type="evidence" value="ECO:0007669"/>
    <property type="project" value="TreeGrafter"/>
</dbReference>
<keyword evidence="2 4" id="KW-0175">Coiled coil</keyword>
<dbReference type="InterPro" id="IPR006933">
    <property type="entry name" value="HAP1_N"/>
</dbReference>
<dbReference type="GO" id="GO:0031410">
    <property type="term" value="C:cytoplasmic vesicle"/>
    <property type="evidence" value="ECO:0007669"/>
    <property type="project" value="TreeGrafter"/>
</dbReference>
<keyword evidence="7" id="KW-1185">Reference proteome</keyword>
<organism evidence="6 7">
    <name type="scientific">Melopsittacus undulatus</name>
    <name type="common">Budgerigar</name>
    <name type="synonym">Psittacus undulatus</name>
    <dbReference type="NCBI Taxonomy" id="13146"/>
    <lineage>
        <taxon>Eukaryota</taxon>
        <taxon>Metazoa</taxon>
        <taxon>Chordata</taxon>
        <taxon>Craniata</taxon>
        <taxon>Vertebrata</taxon>
        <taxon>Euteleostomi</taxon>
        <taxon>Archelosauria</taxon>
        <taxon>Archosauria</taxon>
        <taxon>Dinosauria</taxon>
        <taxon>Saurischia</taxon>
        <taxon>Theropoda</taxon>
        <taxon>Coelurosauria</taxon>
        <taxon>Aves</taxon>
        <taxon>Neognathae</taxon>
        <taxon>Neoaves</taxon>
        <taxon>Telluraves</taxon>
        <taxon>Australaves</taxon>
        <taxon>Psittaciformes</taxon>
        <taxon>Psittaculidae</taxon>
        <taxon>Melopsittacus</taxon>
    </lineage>
</organism>
<evidence type="ECO:0000256" key="3">
    <source>
        <dbReference type="ARBA" id="ARBA00023128"/>
    </source>
</evidence>
<dbReference type="GO" id="GO:0048311">
    <property type="term" value="P:mitochondrion distribution"/>
    <property type="evidence" value="ECO:0007669"/>
    <property type="project" value="TreeGrafter"/>
</dbReference>
<dbReference type="Proteomes" id="UP000694405">
    <property type="component" value="Chromosome 17"/>
</dbReference>
<evidence type="ECO:0000256" key="1">
    <source>
        <dbReference type="ARBA" id="ARBA00004173"/>
    </source>
</evidence>
<dbReference type="GO" id="GO:0047496">
    <property type="term" value="P:vesicle transport along microtubule"/>
    <property type="evidence" value="ECO:0007669"/>
    <property type="project" value="TreeGrafter"/>
</dbReference>
<evidence type="ECO:0000256" key="5">
    <source>
        <dbReference type="SAM" id="MobiDB-lite"/>
    </source>
</evidence>
<reference evidence="6" key="2">
    <citation type="submission" date="2025-08" db="UniProtKB">
        <authorList>
            <consortium name="Ensembl"/>
        </authorList>
    </citation>
    <scope>IDENTIFICATION</scope>
</reference>
<comment type="subcellular location">
    <subcellularLocation>
        <location evidence="1">Mitochondrion</location>
    </subcellularLocation>
</comment>
<evidence type="ECO:0000313" key="7">
    <source>
        <dbReference type="Proteomes" id="UP000694405"/>
    </source>
</evidence>
<proteinExistence type="predicted"/>
<dbReference type="GO" id="GO:0006605">
    <property type="term" value="P:protein targeting"/>
    <property type="evidence" value="ECO:0007669"/>
    <property type="project" value="TreeGrafter"/>
</dbReference>
<evidence type="ECO:0000256" key="2">
    <source>
        <dbReference type="ARBA" id="ARBA00023054"/>
    </source>
</evidence>
<dbReference type="GO" id="GO:0048011">
    <property type="term" value="P:neurotrophin TRK receptor signaling pathway"/>
    <property type="evidence" value="ECO:0007669"/>
    <property type="project" value="TreeGrafter"/>
</dbReference>
<accession>A0A8V5H6T6</accession>
<evidence type="ECO:0000256" key="4">
    <source>
        <dbReference type="SAM" id="Coils"/>
    </source>
</evidence>
<dbReference type="Pfam" id="PF04849">
    <property type="entry name" value="HAP1_N"/>
    <property type="match status" value="1"/>
</dbReference>
<reference evidence="6" key="3">
    <citation type="submission" date="2025-09" db="UniProtKB">
        <authorList>
            <consortium name="Ensembl"/>
        </authorList>
    </citation>
    <scope>IDENTIFICATION</scope>
</reference>
<dbReference type="PANTHER" id="PTHR15751">
    <property type="entry name" value="TRAFFICKING KINESIN-BINDING PROTEIN"/>
    <property type="match status" value="1"/>
</dbReference>
<dbReference type="AlphaFoldDB" id="A0A8V5H6T6"/>
<dbReference type="GO" id="GO:0098957">
    <property type="term" value="P:anterograde axonal transport of mitochondrion"/>
    <property type="evidence" value="ECO:0007669"/>
    <property type="project" value="TreeGrafter"/>
</dbReference>
<dbReference type="GO" id="GO:0017022">
    <property type="term" value="F:myosin binding"/>
    <property type="evidence" value="ECO:0007669"/>
    <property type="project" value="TreeGrafter"/>
</dbReference>
<feature type="region of interest" description="Disordered" evidence="5">
    <location>
        <begin position="1"/>
        <end position="20"/>
    </location>
</feature>